<name>A0A927WNI3_SELRU</name>
<feature type="chain" id="PRO_5036689701" description="Outer membrane lipoprotein-sorting protein" evidence="1">
    <location>
        <begin position="24"/>
        <end position="318"/>
    </location>
</feature>
<evidence type="ECO:0000313" key="2">
    <source>
        <dbReference type="EMBL" id="MBE6092729.1"/>
    </source>
</evidence>
<evidence type="ECO:0000256" key="1">
    <source>
        <dbReference type="SAM" id="SignalP"/>
    </source>
</evidence>
<evidence type="ECO:0000313" key="3">
    <source>
        <dbReference type="Proteomes" id="UP000761380"/>
    </source>
</evidence>
<organism evidence="2 3">
    <name type="scientific">Selenomonas ruminantium</name>
    <dbReference type="NCBI Taxonomy" id="971"/>
    <lineage>
        <taxon>Bacteria</taxon>
        <taxon>Bacillati</taxon>
        <taxon>Bacillota</taxon>
        <taxon>Negativicutes</taxon>
        <taxon>Selenomonadales</taxon>
        <taxon>Selenomonadaceae</taxon>
        <taxon>Selenomonas</taxon>
    </lineage>
</organism>
<comment type="caution">
    <text evidence="2">The sequence shown here is derived from an EMBL/GenBank/DDBJ whole genome shotgun (WGS) entry which is preliminary data.</text>
</comment>
<dbReference type="EMBL" id="SVBY01000035">
    <property type="protein sequence ID" value="MBE6092729.1"/>
    <property type="molecule type" value="Genomic_DNA"/>
</dbReference>
<gene>
    <name evidence="2" type="ORF">E7201_06135</name>
</gene>
<sequence length="318" mass="35620">MWKKIAAAVGCGVLLWSGSPAMAAEPQDAMSVYKEAYMANFNDERAVSTNLDLLGPDYHWELNAKGKVLRDSTMYWQGSMRWDIKAKKMNLTSHEDIPFYLENRNGLLNLYAQRAGKWVKLSVPGIPAELANVWQNDAANFMDDSLQAVKNVSLINETDTQQGLQIVIDAGKMMQVSEKYLDDGTLKLSDKEKKEHQAMLDTLTKALQGTDLTVDWVVNKADHKTVTISTDLTPLIRAYAKNVINDKAAGKIKLSNDEREMMESLVSFSELKFHMTYSGVNQKEKFTIPDDVRKSAVEILNMTKSQKGVSQTAETGKK</sequence>
<dbReference type="Proteomes" id="UP000761380">
    <property type="component" value="Unassembled WGS sequence"/>
</dbReference>
<reference evidence="2" key="1">
    <citation type="submission" date="2019-04" db="EMBL/GenBank/DDBJ databases">
        <title>Evolution of Biomass-Degrading Anaerobic Consortia Revealed by Metagenomics.</title>
        <authorList>
            <person name="Peng X."/>
        </authorList>
    </citation>
    <scope>NUCLEOTIDE SEQUENCE</scope>
    <source>
        <strain evidence="2">SIG240</strain>
    </source>
</reference>
<feature type="signal peptide" evidence="1">
    <location>
        <begin position="1"/>
        <end position="23"/>
    </location>
</feature>
<proteinExistence type="predicted"/>
<dbReference type="AlphaFoldDB" id="A0A927WNI3"/>
<keyword evidence="1" id="KW-0732">Signal</keyword>
<evidence type="ECO:0008006" key="4">
    <source>
        <dbReference type="Google" id="ProtNLM"/>
    </source>
</evidence>
<accession>A0A927WNI3</accession>
<protein>
    <recommendedName>
        <fullName evidence="4">Outer membrane lipoprotein-sorting protein</fullName>
    </recommendedName>
</protein>